<dbReference type="Pfam" id="PF09594">
    <property type="entry name" value="GT87"/>
    <property type="match status" value="1"/>
</dbReference>
<feature type="transmembrane region" description="Helical" evidence="8">
    <location>
        <begin position="152"/>
        <end position="177"/>
    </location>
</feature>
<proteinExistence type="inferred from homology"/>
<dbReference type="GO" id="GO:0016758">
    <property type="term" value="F:hexosyltransferase activity"/>
    <property type="evidence" value="ECO:0007669"/>
    <property type="project" value="InterPro"/>
</dbReference>
<evidence type="ECO:0000256" key="8">
    <source>
        <dbReference type="SAM" id="Phobius"/>
    </source>
</evidence>
<dbReference type="AlphaFoldDB" id="A0A401UD98"/>
<dbReference type="InterPro" id="IPR018584">
    <property type="entry name" value="GT87"/>
</dbReference>
<evidence type="ECO:0000256" key="7">
    <source>
        <dbReference type="ARBA" id="ARBA00024033"/>
    </source>
</evidence>
<evidence type="ECO:0000256" key="4">
    <source>
        <dbReference type="ARBA" id="ARBA00022692"/>
    </source>
</evidence>
<keyword evidence="10" id="KW-1185">Reference proteome</keyword>
<keyword evidence="5 8" id="KW-1133">Transmembrane helix</keyword>
<feature type="transmembrane region" description="Helical" evidence="8">
    <location>
        <begin position="251"/>
        <end position="268"/>
    </location>
</feature>
<feature type="transmembrane region" description="Helical" evidence="8">
    <location>
        <begin position="319"/>
        <end position="337"/>
    </location>
</feature>
<keyword evidence="2" id="KW-1003">Cell membrane</keyword>
<comment type="subcellular location">
    <subcellularLocation>
        <location evidence="1">Cell membrane</location>
        <topology evidence="1">Multi-pass membrane protein</topology>
    </subcellularLocation>
</comment>
<dbReference type="RefSeq" id="WP_127123496.1">
    <property type="nucleotide sequence ID" value="NZ_BHXQ01000005.1"/>
</dbReference>
<comment type="similarity">
    <text evidence="7">Belongs to the glycosyltransferase 87 family.</text>
</comment>
<dbReference type="GO" id="GO:0005886">
    <property type="term" value="C:plasma membrane"/>
    <property type="evidence" value="ECO:0007669"/>
    <property type="project" value="UniProtKB-SubCell"/>
</dbReference>
<feature type="transmembrane region" description="Helical" evidence="8">
    <location>
        <begin position="280"/>
        <end position="313"/>
    </location>
</feature>
<dbReference type="Proteomes" id="UP000288227">
    <property type="component" value="Unassembled WGS sequence"/>
</dbReference>
<feature type="transmembrane region" description="Helical" evidence="8">
    <location>
        <begin position="184"/>
        <end position="202"/>
    </location>
</feature>
<feature type="transmembrane region" description="Helical" evidence="8">
    <location>
        <begin position="122"/>
        <end position="146"/>
    </location>
</feature>
<evidence type="ECO:0000256" key="6">
    <source>
        <dbReference type="ARBA" id="ARBA00023136"/>
    </source>
</evidence>
<protein>
    <submittedName>
        <fullName evidence="9">DUF2029 domain-containing protein</fullName>
    </submittedName>
</protein>
<dbReference type="EMBL" id="BHXQ01000005">
    <property type="protein sequence ID" value="GCC52854.1"/>
    <property type="molecule type" value="Genomic_DNA"/>
</dbReference>
<reference evidence="9 10" key="1">
    <citation type="submission" date="2018-11" db="EMBL/GenBank/DDBJ databases">
        <title>Chryseotalea sanarue gen. nov., sp., nov., a member of the family Cytophagaceae, isolated from a brackish lake in Hamamatsu Japan.</title>
        <authorList>
            <person name="Maejima Y."/>
            <person name="Iino T."/>
            <person name="Muraguchi Y."/>
            <person name="Fukuda K."/>
            <person name="Ohkuma M."/>
            <person name="Moriuchi R."/>
            <person name="Dohra H."/>
            <person name="Kimbara K."/>
            <person name="Shintani M."/>
        </authorList>
    </citation>
    <scope>NUCLEOTIDE SEQUENCE [LARGE SCALE GENOMIC DNA]</scope>
    <source>
        <strain evidence="9 10">Ys</strain>
    </source>
</reference>
<sequence>MLKSIIGKPRSILVIWLCLAFIAGVKQHLRGGYNNYLIFKNVFWNTLAEQNLYLEYPNLYFDSNHYGPFFSIIIAPFAMLPDLIGVILWISFTGLTLYYAIRQLPLKESQQVILLLLISNELFTSYVNTQFNPVIAATIILAYVWISQGKEFWAALVIMAGTFIKLYSVVGFAFFFFSKNKSRLLLSSVFWALICLIAPMFLASPDFIIQSYQDWFNSLTTKNELNIYSLRQDISIMGFVRRVTGFLDIPTLYFLIPGLSLFAIPYLKIKQFTNQNFQLLLLSSVMLFVCLFSTGTESSTYIIAFTGACIWFLLHKKPINSIVLSLFIFTFILTSLSPTDLFPRYARDFVLQYALKALPCILVWLYLMWELITFKENSPLSNTSHQ</sequence>
<accession>A0A401UD98</accession>
<evidence type="ECO:0000256" key="1">
    <source>
        <dbReference type="ARBA" id="ARBA00004651"/>
    </source>
</evidence>
<dbReference type="OrthoDB" id="1070018at2"/>
<comment type="caution">
    <text evidence="9">The sequence shown here is derived from an EMBL/GenBank/DDBJ whole genome shotgun (WGS) entry which is preliminary data.</text>
</comment>
<organism evidence="9 10">
    <name type="scientific">Chryseotalea sanaruensis</name>
    <dbReference type="NCBI Taxonomy" id="2482724"/>
    <lineage>
        <taxon>Bacteria</taxon>
        <taxon>Pseudomonadati</taxon>
        <taxon>Bacteroidota</taxon>
        <taxon>Cytophagia</taxon>
        <taxon>Cytophagales</taxon>
        <taxon>Chryseotaleaceae</taxon>
        <taxon>Chryseotalea</taxon>
    </lineage>
</organism>
<evidence type="ECO:0000256" key="3">
    <source>
        <dbReference type="ARBA" id="ARBA00022679"/>
    </source>
</evidence>
<gene>
    <name evidence="9" type="ORF">SanaruYs_30930</name>
</gene>
<evidence type="ECO:0000256" key="2">
    <source>
        <dbReference type="ARBA" id="ARBA00022475"/>
    </source>
</evidence>
<evidence type="ECO:0000313" key="9">
    <source>
        <dbReference type="EMBL" id="GCC52854.1"/>
    </source>
</evidence>
<keyword evidence="6 8" id="KW-0472">Membrane</keyword>
<keyword evidence="3" id="KW-0808">Transferase</keyword>
<keyword evidence="4 8" id="KW-0812">Transmembrane</keyword>
<feature type="transmembrane region" description="Helical" evidence="8">
    <location>
        <begin position="69"/>
        <end position="101"/>
    </location>
</feature>
<evidence type="ECO:0000313" key="10">
    <source>
        <dbReference type="Proteomes" id="UP000288227"/>
    </source>
</evidence>
<feature type="transmembrane region" description="Helical" evidence="8">
    <location>
        <begin position="12"/>
        <end position="29"/>
    </location>
</feature>
<evidence type="ECO:0000256" key="5">
    <source>
        <dbReference type="ARBA" id="ARBA00022989"/>
    </source>
</evidence>
<name>A0A401UD98_9BACT</name>
<feature type="transmembrane region" description="Helical" evidence="8">
    <location>
        <begin position="349"/>
        <end position="369"/>
    </location>
</feature>